<keyword evidence="5" id="KW-0443">Lipid metabolism</keyword>
<keyword evidence="3" id="KW-0808">Transferase</keyword>
<keyword evidence="2" id="KW-0489">Methyltransferase</keyword>
<dbReference type="Proteomes" id="UP001595075">
    <property type="component" value="Unassembled WGS sequence"/>
</dbReference>
<dbReference type="PANTHER" id="PTHR43667">
    <property type="entry name" value="CYCLOPROPANE-FATTY-ACYL-PHOSPHOLIPID SYNTHASE"/>
    <property type="match status" value="1"/>
</dbReference>
<dbReference type="SUPFAM" id="SSF53335">
    <property type="entry name" value="S-adenosyl-L-methionine-dependent methyltransferases"/>
    <property type="match status" value="1"/>
</dbReference>
<organism evidence="6 7">
    <name type="scientific">Oculimacula yallundae</name>
    <dbReference type="NCBI Taxonomy" id="86028"/>
    <lineage>
        <taxon>Eukaryota</taxon>
        <taxon>Fungi</taxon>
        <taxon>Dikarya</taxon>
        <taxon>Ascomycota</taxon>
        <taxon>Pezizomycotina</taxon>
        <taxon>Leotiomycetes</taxon>
        <taxon>Helotiales</taxon>
        <taxon>Ploettnerulaceae</taxon>
        <taxon>Oculimacula</taxon>
    </lineage>
</organism>
<keyword evidence="7" id="KW-1185">Reference proteome</keyword>
<evidence type="ECO:0000256" key="3">
    <source>
        <dbReference type="ARBA" id="ARBA00022679"/>
    </source>
</evidence>
<dbReference type="InterPro" id="IPR029063">
    <property type="entry name" value="SAM-dependent_MTases_sf"/>
</dbReference>
<evidence type="ECO:0000313" key="6">
    <source>
        <dbReference type="EMBL" id="KAL2070481.1"/>
    </source>
</evidence>
<proteinExistence type="inferred from homology"/>
<keyword evidence="4" id="KW-0949">S-adenosyl-L-methionine</keyword>
<dbReference type="PANTHER" id="PTHR43667:SF2">
    <property type="entry name" value="FATTY ACID C-METHYL TRANSFERASE"/>
    <property type="match status" value="1"/>
</dbReference>
<gene>
    <name evidence="6" type="ORF">VTL71DRAFT_13507</name>
</gene>
<evidence type="ECO:0000256" key="5">
    <source>
        <dbReference type="ARBA" id="ARBA00023098"/>
    </source>
</evidence>
<evidence type="ECO:0000256" key="1">
    <source>
        <dbReference type="ARBA" id="ARBA00010815"/>
    </source>
</evidence>
<reference evidence="6 7" key="1">
    <citation type="journal article" date="2024" name="Commun. Biol.">
        <title>Comparative genomic analysis of thermophilic fungi reveals convergent evolutionary adaptations and gene losses.</title>
        <authorList>
            <person name="Steindorff A.S."/>
            <person name="Aguilar-Pontes M.V."/>
            <person name="Robinson A.J."/>
            <person name="Andreopoulos B."/>
            <person name="LaButti K."/>
            <person name="Kuo A."/>
            <person name="Mondo S."/>
            <person name="Riley R."/>
            <person name="Otillar R."/>
            <person name="Haridas S."/>
            <person name="Lipzen A."/>
            <person name="Grimwood J."/>
            <person name="Schmutz J."/>
            <person name="Clum A."/>
            <person name="Reid I.D."/>
            <person name="Moisan M.C."/>
            <person name="Butler G."/>
            <person name="Nguyen T.T.M."/>
            <person name="Dewar K."/>
            <person name="Conant G."/>
            <person name="Drula E."/>
            <person name="Henrissat B."/>
            <person name="Hansel C."/>
            <person name="Singer S."/>
            <person name="Hutchinson M.I."/>
            <person name="de Vries R.P."/>
            <person name="Natvig D.O."/>
            <person name="Powell A.J."/>
            <person name="Tsang A."/>
            <person name="Grigoriev I.V."/>
        </authorList>
    </citation>
    <scope>NUCLEOTIDE SEQUENCE [LARGE SCALE GENOMIC DNA]</scope>
    <source>
        <strain evidence="6 7">CBS 494.80</strain>
    </source>
</reference>
<sequence length="480" mass="53269">MTSYLPAVVTQPLARGVDLLKGTLGGMSWGPALSVSKAAVTSLLNKIEIGQLVLVDETTGQTSTYGQKIAKEHSRTKKTNGVNGVNGANKRTGGVRKAELVVKREAFWVRLFLFADMGFAEAYMLGDFECEDLTTFFEIFILNRTQLANGSTVTSSIAATITGLARSTNTLSNSLLNIQAHYDISNEMFAAFLSEDMTYSCAIWKPASSANVEEETLEQAQMTKLNRFIDGAHIKPMDHVLEIGTGWGSFAIEAVKKTGCRVTSLTLSIEQKALAEKRIAAAGFTDKIEVLLMDYRALPTPKVLYDKVVSIEMLEAVGAEYLETYFSCIHRLLKKDGIAVFQCITMPEGRYEAYAKGEDFIRKYIFPGGHLPSISQLVEKISKGSEGTLVVERIENIGGHYAKTLRLWREEFIKNFESRIRPALMTEHENMGEKEVEVFRRKWIYYFVYCEAGFATKTLGDAIITVGREGAQELMEGIPL</sequence>
<accession>A0ABR4CKI6</accession>
<protein>
    <recommendedName>
        <fullName evidence="8">Cyclopropane-fatty-acyl-phospholipid synthase</fullName>
    </recommendedName>
</protein>
<dbReference type="Gene3D" id="3.40.50.150">
    <property type="entry name" value="Vaccinia Virus protein VP39"/>
    <property type="match status" value="1"/>
</dbReference>
<comment type="caution">
    <text evidence="6">The sequence shown here is derived from an EMBL/GenBank/DDBJ whole genome shotgun (WGS) entry which is preliminary data.</text>
</comment>
<dbReference type="PIRSF" id="PIRSF003085">
    <property type="entry name" value="CMAS"/>
    <property type="match status" value="1"/>
</dbReference>
<name>A0ABR4CKI6_9HELO</name>
<evidence type="ECO:0000256" key="2">
    <source>
        <dbReference type="ARBA" id="ARBA00022603"/>
    </source>
</evidence>
<dbReference type="Pfam" id="PF02353">
    <property type="entry name" value="CMAS"/>
    <property type="match status" value="1"/>
</dbReference>
<comment type="similarity">
    <text evidence="1">Belongs to the CFA/CMAS family.</text>
</comment>
<dbReference type="InterPro" id="IPR050723">
    <property type="entry name" value="CFA/CMAS"/>
</dbReference>
<dbReference type="InterPro" id="IPR003333">
    <property type="entry name" value="CMAS"/>
</dbReference>
<evidence type="ECO:0000313" key="7">
    <source>
        <dbReference type="Proteomes" id="UP001595075"/>
    </source>
</evidence>
<evidence type="ECO:0008006" key="8">
    <source>
        <dbReference type="Google" id="ProtNLM"/>
    </source>
</evidence>
<dbReference type="EMBL" id="JAZHXI010000006">
    <property type="protein sequence ID" value="KAL2070481.1"/>
    <property type="molecule type" value="Genomic_DNA"/>
</dbReference>
<dbReference type="CDD" id="cd02440">
    <property type="entry name" value="AdoMet_MTases"/>
    <property type="match status" value="1"/>
</dbReference>
<evidence type="ECO:0000256" key="4">
    <source>
        <dbReference type="ARBA" id="ARBA00022691"/>
    </source>
</evidence>